<evidence type="ECO:0000256" key="3">
    <source>
        <dbReference type="SAM" id="MobiDB-lite"/>
    </source>
</evidence>
<dbReference type="Proteomes" id="UP001064504">
    <property type="component" value="Chromosome"/>
</dbReference>
<evidence type="ECO:0000259" key="5">
    <source>
        <dbReference type="Pfam" id="PF05426"/>
    </source>
</evidence>
<evidence type="ECO:0000256" key="4">
    <source>
        <dbReference type="SAM" id="SignalP"/>
    </source>
</evidence>
<reference evidence="6" key="1">
    <citation type="submission" date="2022-09" db="EMBL/GenBank/DDBJ databases">
        <title>Complete genome sequence of Pseudomonas promysalinigenes strain RL-WG26, a newly isolated PGPR with the potential for plant salinity stress alleviation.</title>
        <authorList>
            <person name="Ren L."/>
            <person name="Wang G."/>
            <person name="Hu H."/>
        </authorList>
    </citation>
    <scope>NUCLEOTIDE SEQUENCE</scope>
    <source>
        <strain evidence="6">RL-WG26</strain>
    </source>
</reference>
<evidence type="ECO:0000313" key="6">
    <source>
        <dbReference type="EMBL" id="UXH38293.1"/>
    </source>
</evidence>
<keyword evidence="1 4" id="KW-0732">Signal</keyword>
<accession>A0ABY6AGH0</accession>
<evidence type="ECO:0000256" key="2">
    <source>
        <dbReference type="ARBA" id="ARBA00023239"/>
    </source>
</evidence>
<feature type="region of interest" description="Disordered" evidence="3">
    <location>
        <begin position="58"/>
        <end position="85"/>
    </location>
</feature>
<dbReference type="InterPro" id="IPR008929">
    <property type="entry name" value="Chondroitin_lyas"/>
</dbReference>
<sequence length="375" mass="41044">MPMSKLLPGIGLLAMSLVFPHAHAAQSIWPAHPTPQSAMIADYRTLVCTKEPPAPFTGSLRLQSKYDQRDASKSTLRSSPDADSERIGKQVKQFVGGLIYASKRFQGAKKPQDANMALACQDQWLQRWADAGALLNPDATGTGMAARKWALAAMAGTVLLTQAASDGKLQLSDTQRTWFTDLGELVIREYDPRRSASGVYFNNHDYWAAWAVAATGMLVGRDDFIRWADGNLRRGLAQAVRSNQGNYAYLPLEVARSKLAANYSQYALVPLVLLSESARANGLPWSSQDQQTLDLLANFAARTVLDPADLPELKGQSQSDVAPYKMAWLIPFLQRNPGHALARQLYDSQDGEVDNYSQLGGPIKAFYSPVPGSRS</sequence>
<proteinExistence type="predicted"/>
<protein>
    <submittedName>
        <fullName evidence="6">Polysaccharide lyase</fullName>
    </submittedName>
</protein>
<dbReference type="NCBIfam" id="NF001469">
    <property type="entry name" value="PRK00325.1-4"/>
    <property type="match status" value="1"/>
</dbReference>
<dbReference type="InterPro" id="IPR008397">
    <property type="entry name" value="Alginate_lyase_dom"/>
</dbReference>
<dbReference type="RefSeq" id="WP_261743655.1">
    <property type="nucleotide sequence ID" value="NZ_CP104557.1"/>
</dbReference>
<dbReference type="Gene3D" id="1.50.10.100">
    <property type="entry name" value="Chondroitin AC/alginate lyase"/>
    <property type="match status" value="1"/>
</dbReference>
<feature type="chain" id="PRO_5046093703" evidence="4">
    <location>
        <begin position="25"/>
        <end position="375"/>
    </location>
</feature>
<gene>
    <name evidence="6" type="ORF">N5C08_14995</name>
</gene>
<organism evidence="6 7">
    <name type="scientific">Pseudomonas promysalinigenes</name>
    <dbReference type="NCBI Taxonomy" id="485898"/>
    <lineage>
        <taxon>Bacteria</taxon>
        <taxon>Pseudomonadati</taxon>
        <taxon>Pseudomonadota</taxon>
        <taxon>Gammaproteobacteria</taxon>
        <taxon>Pseudomonadales</taxon>
        <taxon>Pseudomonadaceae</taxon>
        <taxon>Pseudomonas</taxon>
    </lineage>
</organism>
<keyword evidence="2 6" id="KW-0456">Lyase</keyword>
<dbReference type="GO" id="GO:0016829">
    <property type="term" value="F:lyase activity"/>
    <property type="evidence" value="ECO:0007669"/>
    <property type="project" value="UniProtKB-KW"/>
</dbReference>
<keyword evidence="7" id="KW-1185">Reference proteome</keyword>
<feature type="signal peptide" evidence="4">
    <location>
        <begin position="1"/>
        <end position="24"/>
    </location>
</feature>
<dbReference type="Pfam" id="PF05426">
    <property type="entry name" value="Alginate_lyase"/>
    <property type="match status" value="1"/>
</dbReference>
<evidence type="ECO:0000313" key="7">
    <source>
        <dbReference type="Proteomes" id="UP001064504"/>
    </source>
</evidence>
<feature type="domain" description="Alginate lyase" evidence="5">
    <location>
        <begin position="62"/>
        <end position="308"/>
    </location>
</feature>
<dbReference type="SUPFAM" id="SSF48230">
    <property type="entry name" value="Chondroitin AC/alginate lyase"/>
    <property type="match status" value="1"/>
</dbReference>
<name>A0ABY6AGH0_9PSED</name>
<evidence type="ECO:0000256" key="1">
    <source>
        <dbReference type="ARBA" id="ARBA00022729"/>
    </source>
</evidence>
<dbReference type="EMBL" id="CP104557">
    <property type="protein sequence ID" value="UXH38293.1"/>
    <property type="molecule type" value="Genomic_DNA"/>
</dbReference>